<dbReference type="Proteomes" id="UP000292052">
    <property type="component" value="Unassembled WGS sequence"/>
</dbReference>
<reference evidence="1 2" key="1">
    <citation type="submission" date="2017-03" db="EMBL/GenBank/DDBJ databases">
        <title>Genome of the blue death feigning beetle - Asbolus verrucosus.</title>
        <authorList>
            <person name="Rider S.D."/>
        </authorList>
    </citation>
    <scope>NUCLEOTIDE SEQUENCE [LARGE SCALE GENOMIC DNA]</scope>
    <source>
        <strain evidence="1">Butters</strain>
        <tissue evidence="1">Head and leg muscle</tissue>
    </source>
</reference>
<keyword evidence="2" id="KW-1185">Reference proteome</keyword>
<gene>
    <name evidence="1" type="ORF">BDFB_002951</name>
</gene>
<name>A0A482W6U5_ASBVE</name>
<dbReference type="EMBL" id="QDEB01025623">
    <property type="protein sequence ID" value="RZC40499.1"/>
    <property type="molecule type" value="Genomic_DNA"/>
</dbReference>
<comment type="caution">
    <text evidence="1">The sequence shown here is derived from an EMBL/GenBank/DDBJ whole genome shotgun (WGS) entry which is preliminary data.</text>
</comment>
<evidence type="ECO:0000313" key="1">
    <source>
        <dbReference type="EMBL" id="RZC40499.1"/>
    </source>
</evidence>
<sequence>MYGQFPCSYIKDHLLSQLGCRKNAYKNCSPGKAYDSVGKHV</sequence>
<organism evidence="1 2">
    <name type="scientific">Asbolus verrucosus</name>
    <name type="common">Desert ironclad beetle</name>
    <dbReference type="NCBI Taxonomy" id="1661398"/>
    <lineage>
        <taxon>Eukaryota</taxon>
        <taxon>Metazoa</taxon>
        <taxon>Ecdysozoa</taxon>
        <taxon>Arthropoda</taxon>
        <taxon>Hexapoda</taxon>
        <taxon>Insecta</taxon>
        <taxon>Pterygota</taxon>
        <taxon>Neoptera</taxon>
        <taxon>Endopterygota</taxon>
        <taxon>Coleoptera</taxon>
        <taxon>Polyphaga</taxon>
        <taxon>Cucujiformia</taxon>
        <taxon>Tenebrionidae</taxon>
        <taxon>Pimeliinae</taxon>
        <taxon>Asbolus</taxon>
    </lineage>
</organism>
<evidence type="ECO:0000313" key="2">
    <source>
        <dbReference type="Proteomes" id="UP000292052"/>
    </source>
</evidence>
<protein>
    <submittedName>
        <fullName evidence="1">Uncharacterized protein</fullName>
    </submittedName>
</protein>
<dbReference type="AlphaFoldDB" id="A0A482W6U5"/>
<proteinExistence type="predicted"/>
<accession>A0A482W6U5</accession>